<dbReference type="Proteomes" id="UP001480595">
    <property type="component" value="Unassembled WGS sequence"/>
</dbReference>
<sequence length="74" mass="8490">MVNVSERKKKKGHKRETHAKTMAGIPYGQYLFNEKMAMLFNGDMEKAAEQQKAELGVSKTGEENESKEEKKEQK</sequence>
<dbReference type="GeneID" id="92088292"/>
<dbReference type="EMBL" id="JAQQWL010000004">
    <property type="protein sequence ID" value="KAK8076548.1"/>
    <property type="molecule type" value="Genomic_DNA"/>
</dbReference>
<comment type="caution">
    <text evidence="2">The sequence shown here is derived from an EMBL/GenBank/DDBJ whole genome shotgun (WGS) entry which is preliminary data.</text>
</comment>
<protein>
    <submittedName>
        <fullName evidence="2">Uncharacterized protein</fullName>
    </submittedName>
</protein>
<keyword evidence="3" id="KW-1185">Reference proteome</keyword>
<organism evidence="2 3">
    <name type="scientific">Apiospora phragmitis</name>
    <dbReference type="NCBI Taxonomy" id="2905665"/>
    <lineage>
        <taxon>Eukaryota</taxon>
        <taxon>Fungi</taxon>
        <taxon>Dikarya</taxon>
        <taxon>Ascomycota</taxon>
        <taxon>Pezizomycotina</taxon>
        <taxon>Sordariomycetes</taxon>
        <taxon>Xylariomycetidae</taxon>
        <taxon>Amphisphaeriales</taxon>
        <taxon>Apiosporaceae</taxon>
        <taxon>Apiospora</taxon>
    </lineage>
</organism>
<accession>A0ABR1W325</accession>
<feature type="region of interest" description="Disordered" evidence="1">
    <location>
        <begin position="1"/>
        <end position="21"/>
    </location>
</feature>
<proteinExistence type="predicted"/>
<gene>
    <name evidence="2" type="ORF">PG994_003820</name>
</gene>
<feature type="compositionally biased region" description="Basic and acidic residues" evidence="1">
    <location>
        <begin position="60"/>
        <end position="74"/>
    </location>
</feature>
<feature type="region of interest" description="Disordered" evidence="1">
    <location>
        <begin position="47"/>
        <end position="74"/>
    </location>
</feature>
<evidence type="ECO:0000313" key="2">
    <source>
        <dbReference type="EMBL" id="KAK8076548.1"/>
    </source>
</evidence>
<dbReference type="RefSeq" id="XP_066719507.1">
    <property type="nucleotide sequence ID" value="XM_066855229.1"/>
</dbReference>
<reference evidence="2 3" key="1">
    <citation type="submission" date="2023-01" db="EMBL/GenBank/DDBJ databases">
        <title>Analysis of 21 Apiospora genomes using comparative genomics revels a genus with tremendous synthesis potential of carbohydrate active enzymes and secondary metabolites.</title>
        <authorList>
            <person name="Sorensen T."/>
        </authorList>
    </citation>
    <scope>NUCLEOTIDE SEQUENCE [LARGE SCALE GENOMIC DNA]</scope>
    <source>
        <strain evidence="2 3">CBS 135458</strain>
    </source>
</reference>
<name>A0ABR1W325_9PEZI</name>
<evidence type="ECO:0000313" key="3">
    <source>
        <dbReference type="Proteomes" id="UP001480595"/>
    </source>
</evidence>
<evidence type="ECO:0000256" key="1">
    <source>
        <dbReference type="SAM" id="MobiDB-lite"/>
    </source>
</evidence>
<feature type="compositionally biased region" description="Basic residues" evidence="1">
    <location>
        <begin position="7"/>
        <end position="17"/>
    </location>
</feature>